<feature type="non-terminal residue" evidence="2">
    <location>
        <position position="1"/>
    </location>
</feature>
<keyword evidence="1" id="KW-0472">Membrane</keyword>
<protein>
    <recommendedName>
        <fullName evidence="4">Transmembrane protein</fullName>
    </recommendedName>
</protein>
<dbReference type="EMBL" id="MIGC01005607">
    <property type="protein sequence ID" value="PHJ16764.1"/>
    <property type="molecule type" value="Genomic_DNA"/>
</dbReference>
<dbReference type="GeneID" id="94432745"/>
<name>A0A2C6KK24_9APIC</name>
<gene>
    <name evidence="2" type="ORF">CSUI_009418</name>
</gene>
<dbReference type="RefSeq" id="XP_067918489.1">
    <property type="nucleotide sequence ID" value="XM_068069534.1"/>
</dbReference>
<evidence type="ECO:0000313" key="2">
    <source>
        <dbReference type="EMBL" id="PHJ16764.1"/>
    </source>
</evidence>
<keyword evidence="3" id="KW-1185">Reference proteome</keyword>
<keyword evidence="1" id="KW-0812">Transmembrane</keyword>
<keyword evidence="1" id="KW-1133">Transmembrane helix</keyword>
<accession>A0A2C6KK24</accession>
<evidence type="ECO:0000313" key="3">
    <source>
        <dbReference type="Proteomes" id="UP000221165"/>
    </source>
</evidence>
<dbReference type="VEuPathDB" id="ToxoDB:CSUI_009418"/>
<dbReference type="AlphaFoldDB" id="A0A2C6KK24"/>
<proteinExistence type="predicted"/>
<comment type="caution">
    <text evidence="2">The sequence shown here is derived from an EMBL/GenBank/DDBJ whole genome shotgun (WGS) entry which is preliminary data.</text>
</comment>
<reference evidence="2 3" key="1">
    <citation type="journal article" date="2017" name="Int. J. Parasitol.">
        <title>The genome of the protozoan parasite Cystoisospora suis and a reverse vaccinology approach to identify vaccine candidates.</title>
        <authorList>
            <person name="Palmieri N."/>
            <person name="Shrestha A."/>
            <person name="Ruttkowski B."/>
            <person name="Beck T."/>
            <person name="Vogl C."/>
            <person name="Tomley F."/>
            <person name="Blake D.P."/>
            <person name="Joachim A."/>
        </authorList>
    </citation>
    <scope>NUCLEOTIDE SEQUENCE [LARGE SCALE GENOMIC DNA]</scope>
    <source>
        <strain evidence="2 3">Wien I</strain>
    </source>
</reference>
<evidence type="ECO:0008006" key="4">
    <source>
        <dbReference type="Google" id="ProtNLM"/>
    </source>
</evidence>
<evidence type="ECO:0000256" key="1">
    <source>
        <dbReference type="SAM" id="Phobius"/>
    </source>
</evidence>
<organism evidence="2 3">
    <name type="scientific">Cystoisospora suis</name>
    <dbReference type="NCBI Taxonomy" id="483139"/>
    <lineage>
        <taxon>Eukaryota</taxon>
        <taxon>Sar</taxon>
        <taxon>Alveolata</taxon>
        <taxon>Apicomplexa</taxon>
        <taxon>Conoidasida</taxon>
        <taxon>Coccidia</taxon>
        <taxon>Eucoccidiorida</taxon>
        <taxon>Eimeriorina</taxon>
        <taxon>Sarcocystidae</taxon>
        <taxon>Cystoisospora</taxon>
    </lineage>
</organism>
<sequence>LIYLSVCLWIARCMYMYASIFLSLLYIPLRFDGKKKRLRRGRVNGLPTLEEKRKRRKKNEEEISYL</sequence>
<dbReference type="Proteomes" id="UP000221165">
    <property type="component" value="Unassembled WGS sequence"/>
</dbReference>
<feature type="transmembrane region" description="Helical" evidence="1">
    <location>
        <begin position="6"/>
        <end position="29"/>
    </location>
</feature>